<name>A0A158DFA5_9BURK</name>
<dbReference type="RefSeq" id="WP_061171832.1">
    <property type="nucleotide sequence ID" value="NZ_FCOA02000040.1"/>
</dbReference>
<dbReference type="InterPro" id="IPR038186">
    <property type="entry name" value="CHAD_dom_sf"/>
</dbReference>
<accession>A0A158DFA5</accession>
<protein>
    <submittedName>
        <fullName evidence="2">CHAD domain-contain protein</fullName>
    </submittedName>
</protein>
<dbReference type="InterPro" id="IPR007899">
    <property type="entry name" value="CHAD_dom"/>
</dbReference>
<keyword evidence="3" id="KW-1185">Reference proteome</keyword>
<dbReference type="PANTHER" id="PTHR39339">
    <property type="entry name" value="SLR1444 PROTEIN"/>
    <property type="match status" value="1"/>
</dbReference>
<reference evidence="2" key="1">
    <citation type="submission" date="2016-01" db="EMBL/GenBank/DDBJ databases">
        <authorList>
            <person name="Peeters C."/>
        </authorList>
    </citation>
    <scope>NUCLEOTIDE SEQUENCE</scope>
    <source>
        <strain evidence="2">LMG 29322</strain>
    </source>
</reference>
<gene>
    <name evidence="2" type="ORF">AWB79_06824</name>
</gene>
<sequence>MTVWLEVALQALPSHRLEDRTLGALAGELGRIAAFAGAASTQSRLATREIPLKASGWRLSVDTLDGARTLCAAQEQGAPIPGFTRYRTFARPASEDLAASLRDFAAADDALRGPLAKAHRLVAPETGDSNGLEREIERIEWRIDAGGADILATLETSAPALPILRLAALAVDGSLDAVFSLAGEVLDAGPFAVASSAPDRASAEAVHAARLELPRTATRRAAFTAIAASIAEQWFGNEAASRADFNAGLGDEHVHQLRVGQRRLKTLFKLFPAYADDAWNTRVAPGLKWFGDLLAEARDWDVFTDKTLPAYASADDSAARWQALIAAADVKRCIAREQVRDALASRRYARLALAFVEWLARFSSREDEAPTRFVSYAEKRIRRDFRRIANASDLRTLAAHERHRVRIHAKRLRYALEFFRSVASRRTREDTAALLGQLQTVLGEANDATVAAERLASMPEATDYQRGFARAWGAASAGKDAQEGERLLRSIPRPRVKASI</sequence>
<dbReference type="OrthoDB" id="3034217at2"/>
<evidence type="ECO:0000259" key="1">
    <source>
        <dbReference type="PROSITE" id="PS51708"/>
    </source>
</evidence>
<evidence type="ECO:0000313" key="3">
    <source>
        <dbReference type="Proteomes" id="UP000054851"/>
    </source>
</evidence>
<proteinExistence type="predicted"/>
<dbReference type="SMART" id="SM00880">
    <property type="entry name" value="CHAD"/>
    <property type="match status" value="1"/>
</dbReference>
<feature type="domain" description="CHAD" evidence="1">
    <location>
        <begin position="216"/>
        <end position="493"/>
    </location>
</feature>
<comment type="caution">
    <text evidence="2">The sequence shown here is derived from an EMBL/GenBank/DDBJ whole genome shotgun (WGS) entry which is preliminary data.</text>
</comment>
<dbReference type="PANTHER" id="PTHR39339:SF1">
    <property type="entry name" value="CHAD DOMAIN-CONTAINING PROTEIN"/>
    <property type="match status" value="1"/>
</dbReference>
<organism evidence="2 3">
    <name type="scientific">Caballeronia hypogeia</name>
    <dbReference type="NCBI Taxonomy" id="1777140"/>
    <lineage>
        <taxon>Bacteria</taxon>
        <taxon>Pseudomonadati</taxon>
        <taxon>Pseudomonadota</taxon>
        <taxon>Betaproteobacteria</taxon>
        <taxon>Burkholderiales</taxon>
        <taxon>Burkholderiaceae</taxon>
        <taxon>Caballeronia</taxon>
    </lineage>
</organism>
<evidence type="ECO:0000313" key="2">
    <source>
        <dbReference type="EMBL" id="SAK92507.1"/>
    </source>
</evidence>
<dbReference type="Gene3D" id="1.40.20.10">
    <property type="entry name" value="CHAD domain"/>
    <property type="match status" value="1"/>
</dbReference>
<dbReference type="STRING" id="1777140.AWB79_06824"/>
<dbReference type="Proteomes" id="UP000054851">
    <property type="component" value="Unassembled WGS sequence"/>
</dbReference>
<dbReference type="AlphaFoldDB" id="A0A158DFA5"/>
<dbReference type="Pfam" id="PF05235">
    <property type="entry name" value="CHAD"/>
    <property type="match status" value="1"/>
</dbReference>
<dbReference type="PROSITE" id="PS51708">
    <property type="entry name" value="CHAD"/>
    <property type="match status" value="1"/>
</dbReference>
<dbReference type="EMBL" id="FCOA02000040">
    <property type="protein sequence ID" value="SAK92507.1"/>
    <property type="molecule type" value="Genomic_DNA"/>
</dbReference>